<evidence type="ECO:0000259" key="4">
    <source>
        <dbReference type="Pfam" id="PF00933"/>
    </source>
</evidence>
<gene>
    <name evidence="6" type="ORF">SAMN05660206_10696</name>
</gene>
<dbReference type="EMBL" id="FOZZ01000006">
    <property type="protein sequence ID" value="SFS87570.1"/>
    <property type="molecule type" value="Genomic_DNA"/>
</dbReference>
<dbReference type="Pfam" id="PF01915">
    <property type="entry name" value="Glyco_hydro_3_C"/>
    <property type="match status" value="1"/>
</dbReference>
<keyword evidence="2" id="KW-0732">Signal</keyword>
<comment type="similarity">
    <text evidence="1">Belongs to the glycosyl hydrolase 3 family.</text>
</comment>
<dbReference type="InterPro" id="IPR036962">
    <property type="entry name" value="Glyco_hydro_3_N_sf"/>
</dbReference>
<dbReference type="SUPFAM" id="SSF51445">
    <property type="entry name" value="(Trans)glycosidases"/>
    <property type="match status" value="1"/>
</dbReference>
<evidence type="ECO:0000256" key="1">
    <source>
        <dbReference type="ARBA" id="ARBA00005336"/>
    </source>
</evidence>
<organism evidence="6 7">
    <name type="scientific">Sphingobacterium wenxiniae</name>
    <dbReference type="NCBI Taxonomy" id="683125"/>
    <lineage>
        <taxon>Bacteria</taxon>
        <taxon>Pseudomonadati</taxon>
        <taxon>Bacteroidota</taxon>
        <taxon>Sphingobacteriia</taxon>
        <taxon>Sphingobacteriales</taxon>
        <taxon>Sphingobacteriaceae</taxon>
        <taxon>Sphingobacterium</taxon>
    </lineage>
</organism>
<evidence type="ECO:0000256" key="3">
    <source>
        <dbReference type="ARBA" id="ARBA00022801"/>
    </source>
</evidence>
<name>A0A1I6TEF9_9SPHI</name>
<dbReference type="InterPro" id="IPR002772">
    <property type="entry name" value="Glyco_hydro_3_C"/>
</dbReference>
<feature type="domain" description="Glycoside hydrolase family 3 C-terminal" evidence="5">
    <location>
        <begin position="334"/>
        <end position="481"/>
    </location>
</feature>
<dbReference type="GO" id="GO:0009044">
    <property type="term" value="F:xylan 1,4-beta-xylosidase activity"/>
    <property type="evidence" value="ECO:0007669"/>
    <property type="project" value="InterPro"/>
</dbReference>
<dbReference type="GO" id="GO:0045493">
    <property type="term" value="P:xylan catabolic process"/>
    <property type="evidence" value="ECO:0007669"/>
    <property type="project" value="InterPro"/>
</dbReference>
<dbReference type="PANTHER" id="PTHR42721">
    <property type="entry name" value="SUGAR HYDROLASE-RELATED"/>
    <property type="match status" value="1"/>
</dbReference>
<dbReference type="SUPFAM" id="SSF52279">
    <property type="entry name" value="Beta-D-glucan exohydrolase, C-terminal domain"/>
    <property type="match status" value="1"/>
</dbReference>
<feature type="domain" description="Glycoside hydrolase family 3 N-terminal" evidence="4">
    <location>
        <begin position="22"/>
        <end position="294"/>
    </location>
</feature>
<keyword evidence="7" id="KW-1185">Reference proteome</keyword>
<dbReference type="InterPro" id="IPR017853">
    <property type="entry name" value="GH"/>
</dbReference>
<protein>
    <submittedName>
        <fullName evidence="6">Beta-glucosidase</fullName>
    </submittedName>
</protein>
<dbReference type="Proteomes" id="UP000198785">
    <property type="component" value="Unassembled WGS sequence"/>
</dbReference>
<dbReference type="InterPro" id="IPR036881">
    <property type="entry name" value="Glyco_hydro_3_C_sf"/>
</dbReference>
<dbReference type="InterPro" id="IPR001764">
    <property type="entry name" value="Glyco_hydro_3_N"/>
</dbReference>
<reference evidence="6 7" key="1">
    <citation type="submission" date="2016-10" db="EMBL/GenBank/DDBJ databases">
        <authorList>
            <person name="de Groot N.N."/>
        </authorList>
    </citation>
    <scope>NUCLEOTIDE SEQUENCE [LARGE SCALE GENOMIC DNA]</scope>
    <source>
        <strain evidence="6 7">DSM 22789</strain>
    </source>
</reference>
<accession>A0A1I6TEF9</accession>
<evidence type="ECO:0000313" key="7">
    <source>
        <dbReference type="Proteomes" id="UP000198785"/>
    </source>
</evidence>
<keyword evidence="3" id="KW-0378">Hydrolase</keyword>
<proteinExistence type="inferred from homology"/>
<dbReference type="Gene3D" id="3.40.50.1700">
    <property type="entry name" value="Glycoside hydrolase family 3 C-terminal domain"/>
    <property type="match status" value="1"/>
</dbReference>
<dbReference type="GO" id="GO:0031222">
    <property type="term" value="P:arabinan catabolic process"/>
    <property type="evidence" value="ECO:0007669"/>
    <property type="project" value="TreeGrafter"/>
</dbReference>
<evidence type="ECO:0000259" key="5">
    <source>
        <dbReference type="Pfam" id="PF01915"/>
    </source>
</evidence>
<dbReference type="AlphaFoldDB" id="A0A1I6TEF9"/>
<dbReference type="STRING" id="683125.SAMN05660206_10696"/>
<dbReference type="PRINTS" id="PR00133">
    <property type="entry name" value="GLHYDRLASE3"/>
</dbReference>
<sequence>MLNSLPYNRGAKTEYSYPFSKHADALNTVQRWFIEETRLGIPVDFTNEGIHGLTHDRATPLPAPINIGSTWNRKLIRQSAETIGRESKYLGYTNVYTPILDVSRDPRWGRVVKTYGENPYHIAELGKQVVLGIQQHGVASTLKHYAVYSIPKGGRDGNARTDPHVAPREMHTLHLYPFKRVIQEAHPMGVMSSHNDYDGVPVSGSRYFMHDLLRTTYGFNGYVVSDSDALEFISDKHKVVDSYPHAIKRALESGLDVRTTFTEPNDYLTPLMSIINNGELSEEMLNERVRAVLTTKFRLGLFDTPLQHNTQDADKMVHTAADEAMSMEMNRQSMVLLKNENNILPLDASKWKDILITGPLAEAERYTTSRYGPSNNPITTVKDGLSERATAEGMHVRYAKGVEIIDKNWPESEIIPYPLTAEEEAMMEEGVRLAQESDIIVAVMGESHLEVGESRSRSALDLPGRQREYLMRLKATGKPVIWNCWTRKWSGL</sequence>
<evidence type="ECO:0000313" key="6">
    <source>
        <dbReference type="EMBL" id="SFS87570.1"/>
    </source>
</evidence>
<dbReference type="InterPro" id="IPR044993">
    <property type="entry name" value="BXL"/>
</dbReference>
<dbReference type="PANTHER" id="PTHR42721:SF3">
    <property type="entry name" value="BETA-D-XYLOSIDASE 5-RELATED"/>
    <property type="match status" value="1"/>
</dbReference>
<dbReference type="Gene3D" id="3.20.20.300">
    <property type="entry name" value="Glycoside hydrolase, family 3, N-terminal domain"/>
    <property type="match status" value="1"/>
</dbReference>
<evidence type="ECO:0000256" key="2">
    <source>
        <dbReference type="ARBA" id="ARBA00022729"/>
    </source>
</evidence>
<dbReference type="Pfam" id="PF00933">
    <property type="entry name" value="Glyco_hydro_3"/>
    <property type="match status" value="1"/>
</dbReference>
<dbReference type="GO" id="GO:0046556">
    <property type="term" value="F:alpha-L-arabinofuranosidase activity"/>
    <property type="evidence" value="ECO:0007669"/>
    <property type="project" value="TreeGrafter"/>
</dbReference>